<sequence>MATSLATSTAQKQEPEPNQTAFDLIADYDIHRSPEADAKDSVSEPRTLTVAGVRREAQPAGFDPTLAPHPLVPYLVSNPLWWETQHRAVPKYRPVNRYLDREQRQQGPLFTAVGIFMIGGCSLIANWSSMWRVTAGRVTEYGIGKVGGEW</sequence>
<evidence type="ECO:0000256" key="2">
    <source>
        <dbReference type="SAM" id="Phobius"/>
    </source>
</evidence>
<dbReference type="Proteomes" id="UP000234275">
    <property type="component" value="Unassembled WGS sequence"/>
</dbReference>
<reference evidence="3 4" key="1">
    <citation type="submission" date="2016-12" db="EMBL/GenBank/DDBJ databases">
        <title>The genomes of Aspergillus section Nigri reveals drivers in fungal speciation.</title>
        <authorList>
            <consortium name="DOE Joint Genome Institute"/>
            <person name="Vesth T.C."/>
            <person name="Nybo J."/>
            <person name="Theobald S."/>
            <person name="Brandl J."/>
            <person name="Frisvad J.C."/>
            <person name="Nielsen K.F."/>
            <person name="Lyhne E.K."/>
            <person name="Kogle M.E."/>
            <person name="Kuo A."/>
            <person name="Riley R."/>
            <person name="Clum A."/>
            <person name="Nolan M."/>
            <person name="Lipzen A."/>
            <person name="Salamov A."/>
            <person name="Henrissat B."/>
            <person name="Wiebenga A."/>
            <person name="De Vries R.P."/>
            <person name="Grigoriev I.V."/>
            <person name="Mortensen U.H."/>
            <person name="Andersen M.R."/>
            <person name="Baker S.E."/>
        </authorList>
    </citation>
    <scope>NUCLEOTIDE SEQUENCE [LARGE SCALE GENOMIC DNA]</scope>
    <source>
        <strain evidence="3 4">IBT 23096</strain>
    </source>
</reference>
<dbReference type="GeneID" id="36558591"/>
<dbReference type="RefSeq" id="XP_024702948.1">
    <property type="nucleotide sequence ID" value="XM_024850892.1"/>
</dbReference>
<feature type="region of interest" description="Disordered" evidence="1">
    <location>
        <begin position="1"/>
        <end position="21"/>
    </location>
</feature>
<keyword evidence="4" id="KW-1185">Reference proteome</keyword>
<protein>
    <submittedName>
        <fullName evidence="3">Uncharacterized protein</fullName>
    </submittedName>
</protein>
<feature type="transmembrane region" description="Helical" evidence="2">
    <location>
        <begin position="107"/>
        <end position="127"/>
    </location>
</feature>
<proteinExistence type="predicted"/>
<evidence type="ECO:0000256" key="1">
    <source>
        <dbReference type="SAM" id="MobiDB-lite"/>
    </source>
</evidence>
<keyword evidence="2" id="KW-0472">Membrane</keyword>
<evidence type="ECO:0000313" key="4">
    <source>
        <dbReference type="Proteomes" id="UP000234275"/>
    </source>
</evidence>
<dbReference type="VEuPathDB" id="FungiDB:P170DRAFT_447577"/>
<name>A0A2I2G434_9EURO</name>
<gene>
    <name evidence="3" type="ORF">P170DRAFT_447577</name>
</gene>
<dbReference type="EMBL" id="MSFO01000005">
    <property type="protein sequence ID" value="PLB47646.1"/>
    <property type="molecule type" value="Genomic_DNA"/>
</dbReference>
<dbReference type="OrthoDB" id="5201563at2759"/>
<organism evidence="3 4">
    <name type="scientific">Aspergillus steynii IBT 23096</name>
    <dbReference type="NCBI Taxonomy" id="1392250"/>
    <lineage>
        <taxon>Eukaryota</taxon>
        <taxon>Fungi</taxon>
        <taxon>Dikarya</taxon>
        <taxon>Ascomycota</taxon>
        <taxon>Pezizomycotina</taxon>
        <taxon>Eurotiomycetes</taxon>
        <taxon>Eurotiomycetidae</taxon>
        <taxon>Eurotiales</taxon>
        <taxon>Aspergillaceae</taxon>
        <taxon>Aspergillus</taxon>
        <taxon>Aspergillus subgen. Circumdati</taxon>
    </lineage>
</organism>
<keyword evidence="2" id="KW-1133">Transmembrane helix</keyword>
<evidence type="ECO:0000313" key="3">
    <source>
        <dbReference type="EMBL" id="PLB47646.1"/>
    </source>
</evidence>
<dbReference type="AlphaFoldDB" id="A0A2I2G434"/>
<comment type="caution">
    <text evidence="3">The sequence shown here is derived from an EMBL/GenBank/DDBJ whole genome shotgun (WGS) entry which is preliminary data.</text>
</comment>
<feature type="region of interest" description="Disordered" evidence="1">
    <location>
        <begin position="33"/>
        <end position="64"/>
    </location>
</feature>
<feature type="compositionally biased region" description="Basic and acidic residues" evidence="1">
    <location>
        <begin position="33"/>
        <end position="43"/>
    </location>
</feature>
<accession>A0A2I2G434</accession>
<keyword evidence="2" id="KW-0812">Transmembrane</keyword>